<organism evidence="2 3">
    <name type="scientific">Paenibacillus yonginensis</name>
    <dbReference type="NCBI Taxonomy" id="1462996"/>
    <lineage>
        <taxon>Bacteria</taxon>
        <taxon>Bacillati</taxon>
        <taxon>Bacillota</taxon>
        <taxon>Bacilli</taxon>
        <taxon>Bacillales</taxon>
        <taxon>Paenibacillaceae</taxon>
        <taxon>Paenibacillus</taxon>
    </lineage>
</organism>
<proteinExistence type="predicted"/>
<evidence type="ECO:0000313" key="3">
    <source>
        <dbReference type="Proteomes" id="UP000092573"/>
    </source>
</evidence>
<keyword evidence="3" id="KW-1185">Reference proteome</keyword>
<keyword evidence="1" id="KW-0732">Signal</keyword>
<dbReference type="STRING" id="1462996.AWM70_08445"/>
<dbReference type="InterPro" id="IPR013517">
    <property type="entry name" value="FG-GAP"/>
</dbReference>
<dbReference type="InterPro" id="IPR028994">
    <property type="entry name" value="Integrin_alpha_N"/>
</dbReference>
<dbReference type="KEGG" id="pyg:AWM70_08445"/>
<accession>A0A1B1MZK1</accession>
<protein>
    <recommendedName>
        <fullName evidence="4">VCBS repeat-containing protein</fullName>
    </recommendedName>
</protein>
<dbReference type="Pfam" id="PF13517">
    <property type="entry name" value="FG-GAP_3"/>
    <property type="match status" value="1"/>
</dbReference>
<gene>
    <name evidence="2" type="ORF">AWM70_08445</name>
</gene>
<dbReference type="RefSeq" id="WP_068695443.1">
    <property type="nucleotide sequence ID" value="NZ_CP014167.1"/>
</dbReference>
<dbReference type="Proteomes" id="UP000092573">
    <property type="component" value="Chromosome"/>
</dbReference>
<name>A0A1B1MZK1_9BACL</name>
<dbReference type="SUPFAM" id="SSF69318">
    <property type="entry name" value="Integrin alpha N-terminal domain"/>
    <property type="match status" value="1"/>
</dbReference>
<evidence type="ECO:0008006" key="4">
    <source>
        <dbReference type="Google" id="ProtNLM"/>
    </source>
</evidence>
<evidence type="ECO:0000256" key="1">
    <source>
        <dbReference type="ARBA" id="ARBA00022729"/>
    </source>
</evidence>
<dbReference type="OrthoDB" id="1743319at2"/>
<dbReference type="AlphaFoldDB" id="A0A1B1MZK1"/>
<dbReference type="EMBL" id="CP014167">
    <property type="protein sequence ID" value="ANS74610.1"/>
    <property type="molecule type" value="Genomic_DNA"/>
</dbReference>
<reference evidence="2 3" key="1">
    <citation type="submission" date="2016-01" db="EMBL/GenBank/DDBJ databases">
        <title>Complete Genome Sequence of Paenibacillus yonginensis DCY84, a novel Plant Growth-Promoting Bacteria with Elicitation of Induced Systemic Resistance.</title>
        <authorList>
            <person name="Kim Y.J."/>
            <person name="Yang D.C."/>
            <person name="Sukweenadhi J."/>
        </authorList>
    </citation>
    <scope>NUCLEOTIDE SEQUENCE [LARGE SCALE GENOMIC DNA]</scope>
    <source>
        <strain evidence="2 3">DCY84</strain>
    </source>
</reference>
<dbReference type="PROSITE" id="PS51257">
    <property type="entry name" value="PROKAR_LIPOPROTEIN"/>
    <property type="match status" value="1"/>
</dbReference>
<evidence type="ECO:0000313" key="2">
    <source>
        <dbReference type="EMBL" id="ANS74610.1"/>
    </source>
</evidence>
<sequence length="421" mass="46754">MERGMRLKGRNKLGVLLVCLLMFVLSGCNLDFDPKASMKAPQLTSDNESLKSVVNQYLAQLPSGGTLIRPNDDGTTSLIRVVDLDGDGHNEALIFYETPDDPVPIHGVIFVNKNGTWAPQAKIDGEGQVLESLRLADLTNDGKIDIIAGYSSGEQQVQKGLSVYSYVDGKLEKILVELPYTYYVVNDLNADGKTDLSIVYFKKNEFSNVTTYQYDGKSFEQLNKLDLDSNINGYYNMVTGKISTGGEQGIMLDVSLNAAGNSSYTLVITMKGGKLIQVLGQDQTFKDERIPSGDVNGDGILEYGLLQKPAGWDGFSLEDIPWLYNYYQVDSGGKPVWEEFLGLPIPTDLIGKVTVDTKSIKNQYIKFVRTDNGHTVLEVKYFTLSQWDRNKADWKLLERTTDRVIGYRGLNTNAKVGWGEQ</sequence>